<dbReference type="Proteomes" id="UP001169027">
    <property type="component" value="Unassembled WGS sequence"/>
</dbReference>
<proteinExistence type="predicted"/>
<evidence type="ECO:0000313" key="1">
    <source>
        <dbReference type="EMBL" id="MDO1534663.1"/>
    </source>
</evidence>
<name>A0ABT8S867_9BURK</name>
<dbReference type="EMBL" id="JAUKVY010000015">
    <property type="protein sequence ID" value="MDO1534663.1"/>
    <property type="molecule type" value="Genomic_DNA"/>
</dbReference>
<protein>
    <submittedName>
        <fullName evidence="1">Uncharacterized protein</fullName>
    </submittedName>
</protein>
<sequence>MTESESSATPSAHEMVRDLAVAMEEVVAGLSDRIKKLDGAVRSASYNAANNVTNTFETLVDRIAELEERKAASMVFKGAFNRTMSYQPGDLVTLNDRLYVAAKAIEPGEHLRDGADGWVKIFSKGQNHD</sequence>
<accession>A0ABT8S867</accession>
<keyword evidence="2" id="KW-1185">Reference proteome</keyword>
<dbReference type="RefSeq" id="WP_301812440.1">
    <property type="nucleotide sequence ID" value="NZ_JAUJZH010000015.1"/>
</dbReference>
<evidence type="ECO:0000313" key="2">
    <source>
        <dbReference type="Proteomes" id="UP001169027"/>
    </source>
</evidence>
<comment type="caution">
    <text evidence="1">The sequence shown here is derived from an EMBL/GenBank/DDBJ whole genome shotgun (WGS) entry which is preliminary data.</text>
</comment>
<organism evidence="1 2">
    <name type="scientific">Variovorax ginsengisoli</name>
    <dbReference type="NCBI Taxonomy" id="363844"/>
    <lineage>
        <taxon>Bacteria</taxon>
        <taxon>Pseudomonadati</taxon>
        <taxon>Pseudomonadota</taxon>
        <taxon>Betaproteobacteria</taxon>
        <taxon>Burkholderiales</taxon>
        <taxon>Comamonadaceae</taxon>
        <taxon>Variovorax</taxon>
    </lineage>
</organism>
<gene>
    <name evidence="1" type="ORF">Q2T77_20435</name>
</gene>
<reference evidence="1" key="1">
    <citation type="submission" date="2023-06" db="EMBL/GenBank/DDBJ databases">
        <authorList>
            <person name="Jiang Y."/>
            <person name="Liu Q."/>
        </authorList>
    </citation>
    <scope>NUCLEOTIDE SEQUENCE</scope>
    <source>
        <strain evidence="1">CGMCC 1.12090</strain>
    </source>
</reference>